<protein>
    <submittedName>
        <fullName evidence="2">Putative N-acetylmuramoyl-L-alanine amidase</fullName>
        <ecNumber evidence="2">3.5.1.28</ecNumber>
    </submittedName>
</protein>
<keyword evidence="1" id="KW-0732">Signal</keyword>
<sequence length="577" mass="64195">MTLKSKLVVIPFFMLLFLLLFSTVHASALTPERIEGPNRYDTAIEVSKNGWDQESDYIILATGEDFPDALAGAPLSKKYNAPVLLTPSDRILDSVMDEIKRIAPNTVILLGGEVALSRNIEDTINSQGFDTNRIAGDNRFETASEIAADLDSSHQEAMIANGMDFPDALSAGTYATDSQTPILLTMDDQVPKATESYLNDNNIEKTYAIGGELVIGERVLNALPGPQRISGENRFETSMAVINELTPGRGQLYFATGTDFPDALTSTPLASKTGGQVVLTHHERVLEFDSQPSIADYIGKHLIQGVRIIGGEVAVSSQFEETLSSLPTFNLEKDALTNLKEEGGFLQEVLQYESTFSANQNHGDPDHDPGFVYLEGDSEILVTVPHSVVHYRKPEDMNNTCNEVTFNGSTLCGRSAEIYTGALGLMLHEYTNVHVLYVKSPLLDVSHYHDVPYKEELERILSQKDISMVIDLHGAGFAREFDIDLGTAFGELIEQEKIENLKSSLQKQNIHETYENHTFSASTSRTLANYTYHELGTEAVQVEIHRRYRDPRNQPDLYFNLLFGMSEFIEWYNQKES</sequence>
<gene>
    <name evidence="2" type="ORF">BBEV_0288</name>
</gene>
<evidence type="ECO:0000256" key="1">
    <source>
        <dbReference type="SAM" id="SignalP"/>
    </source>
</evidence>
<dbReference type="Proteomes" id="UP000094463">
    <property type="component" value="Chromosome"/>
</dbReference>
<dbReference type="PATRIC" id="fig|632773.3.peg.306"/>
<dbReference type="InterPro" id="IPR007253">
    <property type="entry name" value="Cell_wall-bd_2"/>
</dbReference>
<evidence type="ECO:0000313" key="2">
    <source>
        <dbReference type="EMBL" id="AOM81682.1"/>
    </source>
</evidence>
<dbReference type="Gene3D" id="3.40.50.12090">
    <property type="match status" value="2"/>
</dbReference>
<dbReference type="InterPro" id="IPR051922">
    <property type="entry name" value="Bact_Sporulation_Assoc"/>
</dbReference>
<feature type="chain" id="PRO_5009099041" evidence="1">
    <location>
        <begin position="27"/>
        <end position="577"/>
    </location>
</feature>
<keyword evidence="2" id="KW-0378">Hydrolase</keyword>
<keyword evidence="3" id="KW-1185">Reference proteome</keyword>
<dbReference type="EMBL" id="CP012502">
    <property type="protein sequence ID" value="AOM81682.1"/>
    <property type="molecule type" value="Genomic_DNA"/>
</dbReference>
<name>A0A1D7QRQ2_9BACI</name>
<organism evidence="2 3">
    <name type="scientific">Salisediminibacterium beveridgei</name>
    <dbReference type="NCBI Taxonomy" id="632773"/>
    <lineage>
        <taxon>Bacteria</taxon>
        <taxon>Bacillati</taxon>
        <taxon>Bacillota</taxon>
        <taxon>Bacilli</taxon>
        <taxon>Bacillales</taxon>
        <taxon>Bacillaceae</taxon>
        <taxon>Salisediminibacterium</taxon>
    </lineage>
</organism>
<reference evidence="2 3" key="1">
    <citation type="submission" date="2015-08" db="EMBL/GenBank/DDBJ databases">
        <title>The complete genome sequence of Bacillus beveridgei MLTeJB.</title>
        <authorList>
            <person name="Hanson T.E."/>
            <person name="Mesa C."/>
            <person name="Basesman S.M."/>
            <person name="Oremland R.S."/>
        </authorList>
    </citation>
    <scope>NUCLEOTIDE SEQUENCE [LARGE SCALE GENOMIC DNA]</scope>
    <source>
        <strain evidence="2 3">MLTeJB</strain>
    </source>
</reference>
<dbReference type="GO" id="GO:0008745">
    <property type="term" value="F:N-acetylmuramoyl-L-alanine amidase activity"/>
    <property type="evidence" value="ECO:0007669"/>
    <property type="project" value="UniProtKB-EC"/>
</dbReference>
<evidence type="ECO:0000313" key="3">
    <source>
        <dbReference type="Proteomes" id="UP000094463"/>
    </source>
</evidence>
<dbReference type="EC" id="3.5.1.28" evidence="2"/>
<dbReference type="PANTHER" id="PTHR30032">
    <property type="entry name" value="N-ACETYLMURAMOYL-L-ALANINE AMIDASE-RELATED"/>
    <property type="match status" value="1"/>
</dbReference>
<dbReference type="OrthoDB" id="2962133at2"/>
<dbReference type="Gene3D" id="3.40.630.40">
    <property type="entry name" value="Zn-dependent exopeptidases"/>
    <property type="match status" value="1"/>
</dbReference>
<accession>A0A1D7QRQ2</accession>
<dbReference type="AlphaFoldDB" id="A0A1D7QRQ2"/>
<dbReference type="PANTHER" id="PTHR30032:SF8">
    <property type="entry name" value="GERMINATION-SPECIFIC N-ACETYLMURAMOYL-L-ALANINE AMIDASE"/>
    <property type="match status" value="1"/>
</dbReference>
<dbReference type="KEGG" id="bbev:BBEV_0288"/>
<dbReference type="STRING" id="632773.BBEV_0288"/>
<feature type="signal peptide" evidence="1">
    <location>
        <begin position="1"/>
        <end position="26"/>
    </location>
</feature>
<dbReference type="Pfam" id="PF04122">
    <property type="entry name" value="CW_binding_2"/>
    <property type="match status" value="3"/>
</dbReference>
<proteinExistence type="predicted"/>